<protein>
    <submittedName>
        <fullName evidence="1">Uncharacterized protein</fullName>
    </submittedName>
</protein>
<sequence>EILQETPRYSLTHCCSIHLHQRFLLLHCTRQYIGLFHKFVPLFSTAL</sequence>
<gene>
    <name evidence="1" type="ORF">M513_14275</name>
</gene>
<evidence type="ECO:0000313" key="2">
    <source>
        <dbReference type="Proteomes" id="UP000030764"/>
    </source>
</evidence>
<organism evidence="1 2">
    <name type="scientific">Trichuris suis</name>
    <name type="common">pig whipworm</name>
    <dbReference type="NCBI Taxonomy" id="68888"/>
    <lineage>
        <taxon>Eukaryota</taxon>
        <taxon>Metazoa</taxon>
        <taxon>Ecdysozoa</taxon>
        <taxon>Nematoda</taxon>
        <taxon>Enoplea</taxon>
        <taxon>Dorylaimia</taxon>
        <taxon>Trichinellida</taxon>
        <taxon>Trichuridae</taxon>
        <taxon>Trichuris</taxon>
    </lineage>
</organism>
<name>A0A085LIQ2_9BILA</name>
<reference evidence="1 2" key="1">
    <citation type="journal article" date="2014" name="Nat. Genet.">
        <title>Genome and transcriptome of the porcine whipworm Trichuris suis.</title>
        <authorList>
            <person name="Jex A.R."/>
            <person name="Nejsum P."/>
            <person name="Schwarz E.M."/>
            <person name="Hu L."/>
            <person name="Young N.D."/>
            <person name="Hall R.S."/>
            <person name="Korhonen P.K."/>
            <person name="Liao S."/>
            <person name="Thamsborg S."/>
            <person name="Xia J."/>
            <person name="Xu P."/>
            <person name="Wang S."/>
            <person name="Scheerlinck J.P."/>
            <person name="Hofmann A."/>
            <person name="Sternberg P.W."/>
            <person name="Wang J."/>
            <person name="Gasser R.B."/>
        </authorList>
    </citation>
    <scope>NUCLEOTIDE SEQUENCE [LARGE SCALE GENOMIC DNA]</scope>
    <source>
        <strain evidence="1">DCEP-RM93M</strain>
    </source>
</reference>
<dbReference type="Proteomes" id="UP000030764">
    <property type="component" value="Unassembled WGS sequence"/>
</dbReference>
<dbReference type="EMBL" id="KL364362">
    <property type="protein sequence ID" value="KFD44848.1"/>
    <property type="molecule type" value="Genomic_DNA"/>
</dbReference>
<proteinExistence type="predicted"/>
<evidence type="ECO:0000313" key="1">
    <source>
        <dbReference type="EMBL" id="KFD44848.1"/>
    </source>
</evidence>
<dbReference type="AlphaFoldDB" id="A0A085LIQ2"/>
<keyword evidence="2" id="KW-1185">Reference proteome</keyword>
<feature type="non-terminal residue" evidence="1">
    <location>
        <position position="1"/>
    </location>
</feature>
<accession>A0A085LIQ2</accession>
<feature type="non-terminal residue" evidence="1">
    <location>
        <position position="47"/>
    </location>
</feature>